<dbReference type="HAMAP" id="MF_02126">
    <property type="entry name" value="RF_methyltr_PrmC"/>
    <property type="match status" value="1"/>
</dbReference>
<sequence>MQLKQVSQRFIDELNLLYQKDEAQAIFLLTLQHIKQYSRADYILKKEEEISTNELINFENALKDLLAEKPIQYILGETYFYGLPFKVNPSVLIPRPETEELVDWILSVLNSDEQIVNRKSKTVNILDIGTGSGCIAISLKKNLPEAKVYALDIAADTLATAQQNAVLNDVDVNFIQDDILEPRFIQSHISNLTSQISLIVSNPPYVKEDEKPEMNNNVLANEPHRALFVSNQNPLIFYEAIANFALKYLEENGLLFFEINEYLGEQTVQLLKDKNFKNIELKKDMQGKDRMIGCRKIV</sequence>
<dbReference type="NCBIfam" id="TIGR00536">
    <property type="entry name" value="hemK_fam"/>
    <property type="match status" value="1"/>
</dbReference>
<evidence type="ECO:0000256" key="3">
    <source>
        <dbReference type="ARBA" id="ARBA00022691"/>
    </source>
</evidence>
<dbReference type="Proteomes" id="UP000310477">
    <property type="component" value="Unassembled WGS sequence"/>
</dbReference>
<dbReference type="PROSITE" id="PS00092">
    <property type="entry name" value="N6_MTASE"/>
    <property type="match status" value="1"/>
</dbReference>
<accession>A0A4U1C303</accession>
<gene>
    <name evidence="5 8" type="primary">prmC</name>
    <name evidence="8" type="ORF">FA045_14005</name>
</gene>
<feature type="binding site" evidence="5">
    <location>
        <position position="202"/>
    </location>
    <ligand>
        <name>S-adenosyl-L-methionine</name>
        <dbReference type="ChEBI" id="CHEBI:59789"/>
    </ligand>
</feature>
<evidence type="ECO:0000259" key="7">
    <source>
        <dbReference type="Pfam" id="PF17827"/>
    </source>
</evidence>
<comment type="caution">
    <text evidence="8">The sequence shown here is derived from an EMBL/GenBank/DDBJ whole genome shotgun (WGS) entry which is preliminary data.</text>
</comment>
<feature type="binding site" evidence="5">
    <location>
        <position position="152"/>
    </location>
    <ligand>
        <name>S-adenosyl-L-methionine</name>
        <dbReference type="ChEBI" id="CHEBI:59789"/>
    </ligand>
</feature>
<dbReference type="PANTHER" id="PTHR18895:SF74">
    <property type="entry name" value="MTRF1L RELEASE FACTOR GLUTAMINE METHYLTRANSFERASE"/>
    <property type="match status" value="1"/>
</dbReference>
<dbReference type="GO" id="GO:0102559">
    <property type="term" value="F:peptide chain release factor N(5)-glutamine methyltransferase activity"/>
    <property type="evidence" value="ECO:0007669"/>
    <property type="project" value="UniProtKB-EC"/>
</dbReference>
<keyword evidence="1 5" id="KW-0489">Methyltransferase</keyword>
<dbReference type="OrthoDB" id="9800643at2"/>
<dbReference type="CDD" id="cd02440">
    <property type="entry name" value="AdoMet_MTases"/>
    <property type="match status" value="1"/>
</dbReference>
<feature type="binding site" evidence="5">
    <location>
        <begin position="129"/>
        <end position="133"/>
    </location>
    <ligand>
        <name>S-adenosyl-L-methionine</name>
        <dbReference type="ChEBI" id="CHEBI:59789"/>
    </ligand>
</feature>
<evidence type="ECO:0000313" key="8">
    <source>
        <dbReference type="EMBL" id="TKB98429.1"/>
    </source>
</evidence>
<dbReference type="Pfam" id="PF17827">
    <property type="entry name" value="PrmC_N"/>
    <property type="match status" value="1"/>
</dbReference>
<dbReference type="Gene3D" id="3.40.50.150">
    <property type="entry name" value="Vaccinia Virus protein VP39"/>
    <property type="match status" value="1"/>
</dbReference>
<dbReference type="Gene3D" id="1.10.8.10">
    <property type="entry name" value="DNA helicase RuvA subunit, C-terminal domain"/>
    <property type="match status" value="1"/>
</dbReference>
<dbReference type="InterPro" id="IPR029063">
    <property type="entry name" value="SAM-dependent_MTases_sf"/>
</dbReference>
<dbReference type="InterPro" id="IPR019874">
    <property type="entry name" value="RF_methyltr_PrmC"/>
</dbReference>
<dbReference type="InterPro" id="IPR002052">
    <property type="entry name" value="DNA_methylase_N6_adenine_CS"/>
</dbReference>
<dbReference type="RefSeq" id="WP_136877708.1">
    <property type="nucleotide sequence ID" value="NZ_SWBO01000008.1"/>
</dbReference>
<protein>
    <recommendedName>
        <fullName evidence="5">Release factor glutamine methyltransferase</fullName>
        <shortName evidence="5">RF MTase</shortName>
        <ecNumber evidence="5">2.1.1.297</ecNumber>
    </recommendedName>
    <alternativeName>
        <fullName evidence="5">N5-glutamine methyltransferase PrmC</fullName>
    </alternativeName>
    <alternativeName>
        <fullName evidence="5">Protein-(glutamine-N5) MTase PrmC</fullName>
    </alternativeName>
    <alternativeName>
        <fullName evidence="5">Protein-glutamine N-methyltransferase PrmC</fullName>
    </alternativeName>
</protein>
<reference evidence="8 9" key="1">
    <citation type="submission" date="2019-04" db="EMBL/GenBank/DDBJ databases">
        <title>Pedobacter sp. AR-2-6 sp. nov., isolated from Arctic soil.</title>
        <authorList>
            <person name="Dahal R.H."/>
            <person name="Kim D.-U."/>
        </authorList>
    </citation>
    <scope>NUCLEOTIDE SEQUENCE [LARGE SCALE GENOMIC DNA]</scope>
    <source>
        <strain evidence="8 9">AR-2-6</strain>
    </source>
</reference>
<dbReference type="InterPro" id="IPR040758">
    <property type="entry name" value="PrmC_N"/>
</dbReference>
<evidence type="ECO:0000256" key="4">
    <source>
        <dbReference type="ARBA" id="ARBA00048391"/>
    </source>
</evidence>
<comment type="function">
    <text evidence="5">Methylates the class 1 translation termination release factors RF1/PrfA and RF2/PrfB on the glutamine residue of the universally conserved GGQ motif.</text>
</comment>
<feature type="binding site" evidence="5">
    <location>
        <begin position="202"/>
        <end position="205"/>
    </location>
    <ligand>
        <name>substrate</name>
    </ligand>
</feature>
<dbReference type="InterPro" id="IPR007848">
    <property type="entry name" value="Small_mtfrase_dom"/>
</dbReference>
<keyword evidence="3 5" id="KW-0949">S-adenosyl-L-methionine</keyword>
<comment type="catalytic activity">
    <reaction evidence="4 5">
        <text>L-glutaminyl-[peptide chain release factor] + S-adenosyl-L-methionine = N(5)-methyl-L-glutaminyl-[peptide chain release factor] + S-adenosyl-L-homocysteine + H(+)</text>
        <dbReference type="Rhea" id="RHEA:42896"/>
        <dbReference type="Rhea" id="RHEA-COMP:10271"/>
        <dbReference type="Rhea" id="RHEA-COMP:10272"/>
        <dbReference type="ChEBI" id="CHEBI:15378"/>
        <dbReference type="ChEBI" id="CHEBI:30011"/>
        <dbReference type="ChEBI" id="CHEBI:57856"/>
        <dbReference type="ChEBI" id="CHEBI:59789"/>
        <dbReference type="ChEBI" id="CHEBI:61891"/>
        <dbReference type="EC" id="2.1.1.297"/>
    </reaction>
</comment>
<keyword evidence="9" id="KW-1185">Reference proteome</keyword>
<evidence type="ECO:0000256" key="1">
    <source>
        <dbReference type="ARBA" id="ARBA00022603"/>
    </source>
</evidence>
<dbReference type="Pfam" id="PF05175">
    <property type="entry name" value="MTS"/>
    <property type="match status" value="1"/>
</dbReference>
<dbReference type="NCBIfam" id="TIGR03534">
    <property type="entry name" value="RF_mod_PrmC"/>
    <property type="match status" value="1"/>
</dbReference>
<comment type="similarity">
    <text evidence="5">Belongs to the protein N5-glutamine methyltransferase family. PrmC subfamily.</text>
</comment>
<proteinExistence type="inferred from homology"/>
<dbReference type="GO" id="GO:0032259">
    <property type="term" value="P:methylation"/>
    <property type="evidence" value="ECO:0007669"/>
    <property type="project" value="UniProtKB-KW"/>
</dbReference>
<comment type="caution">
    <text evidence="5">Lacks conserved residue(s) required for the propagation of feature annotation.</text>
</comment>
<dbReference type="GO" id="GO:0003676">
    <property type="term" value="F:nucleic acid binding"/>
    <property type="evidence" value="ECO:0007669"/>
    <property type="project" value="InterPro"/>
</dbReference>
<dbReference type="EC" id="2.1.1.297" evidence="5"/>
<organism evidence="8 9">
    <name type="scientific">Pedobacter cryotolerans</name>
    <dbReference type="NCBI Taxonomy" id="2571270"/>
    <lineage>
        <taxon>Bacteria</taxon>
        <taxon>Pseudomonadati</taxon>
        <taxon>Bacteroidota</taxon>
        <taxon>Sphingobacteriia</taxon>
        <taxon>Sphingobacteriales</taxon>
        <taxon>Sphingobacteriaceae</taxon>
        <taxon>Pedobacter</taxon>
    </lineage>
</organism>
<dbReference type="SUPFAM" id="SSF53335">
    <property type="entry name" value="S-adenosyl-L-methionine-dependent methyltransferases"/>
    <property type="match status" value="1"/>
</dbReference>
<dbReference type="EMBL" id="SWBO01000008">
    <property type="protein sequence ID" value="TKB98429.1"/>
    <property type="molecule type" value="Genomic_DNA"/>
</dbReference>
<keyword evidence="2 5" id="KW-0808">Transferase</keyword>
<name>A0A4U1C303_9SPHI</name>
<evidence type="ECO:0000256" key="5">
    <source>
        <dbReference type="HAMAP-Rule" id="MF_02126"/>
    </source>
</evidence>
<evidence type="ECO:0000259" key="6">
    <source>
        <dbReference type="Pfam" id="PF05175"/>
    </source>
</evidence>
<evidence type="ECO:0000256" key="2">
    <source>
        <dbReference type="ARBA" id="ARBA00022679"/>
    </source>
</evidence>
<evidence type="ECO:0000313" key="9">
    <source>
        <dbReference type="Proteomes" id="UP000310477"/>
    </source>
</evidence>
<dbReference type="PANTHER" id="PTHR18895">
    <property type="entry name" value="HEMK METHYLTRANSFERASE"/>
    <property type="match status" value="1"/>
</dbReference>
<dbReference type="AlphaFoldDB" id="A0A4U1C303"/>
<feature type="domain" description="Release factor glutamine methyltransferase N-terminal" evidence="7">
    <location>
        <begin position="20"/>
        <end position="76"/>
    </location>
</feature>
<feature type="domain" description="Methyltransferase small" evidence="6">
    <location>
        <begin position="121"/>
        <end position="211"/>
    </location>
</feature>
<dbReference type="InterPro" id="IPR004556">
    <property type="entry name" value="HemK-like"/>
</dbReference>
<dbReference type="InterPro" id="IPR050320">
    <property type="entry name" value="N5-glutamine_MTase"/>
</dbReference>